<protein>
    <submittedName>
        <fullName evidence="1">Uncharacterized protein</fullName>
    </submittedName>
</protein>
<reference evidence="1" key="1">
    <citation type="submission" date="2022-07" db="EMBL/GenBank/DDBJ databases">
        <title>Phylogenomic reconstructions and comparative analyses of Kickxellomycotina fungi.</title>
        <authorList>
            <person name="Reynolds N.K."/>
            <person name="Stajich J.E."/>
            <person name="Barry K."/>
            <person name="Grigoriev I.V."/>
            <person name="Crous P."/>
            <person name="Smith M.E."/>
        </authorList>
    </citation>
    <scope>NUCLEOTIDE SEQUENCE</scope>
    <source>
        <strain evidence="1">CBS 109366</strain>
    </source>
</reference>
<dbReference type="Proteomes" id="UP001140234">
    <property type="component" value="Unassembled WGS sequence"/>
</dbReference>
<organism evidence="1 2">
    <name type="scientific">Coemansia nantahalensis</name>
    <dbReference type="NCBI Taxonomy" id="2789366"/>
    <lineage>
        <taxon>Eukaryota</taxon>
        <taxon>Fungi</taxon>
        <taxon>Fungi incertae sedis</taxon>
        <taxon>Zoopagomycota</taxon>
        <taxon>Kickxellomycotina</taxon>
        <taxon>Kickxellomycetes</taxon>
        <taxon>Kickxellales</taxon>
        <taxon>Kickxellaceae</taxon>
        <taxon>Coemansia</taxon>
    </lineage>
</organism>
<accession>A0ACC1K588</accession>
<name>A0ACC1K588_9FUNG</name>
<proteinExistence type="predicted"/>
<comment type="caution">
    <text evidence="1">The sequence shown here is derived from an EMBL/GenBank/DDBJ whole genome shotgun (WGS) entry which is preliminary data.</text>
</comment>
<feature type="non-terminal residue" evidence="1">
    <location>
        <position position="1"/>
    </location>
</feature>
<dbReference type="EMBL" id="JANBUJ010000170">
    <property type="protein sequence ID" value="KAJ2773839.1"/>
    <property type="molecule type" value="Genomic_DNA"/>
</dbReference>
<evidence type="ECO:0000313" key="1">
    <source>
        <dbReference type="EMBL" id="KAJ2773839.1"/>
    </source>
</evidence>
<keyword evidence="2" id="KW-1185">Reference proteome</keyword>
<sequence>PIYDSELPVRRLAQLIINSPSQRLTLQAKSATRLLHALLSKTSCQYGLRTREAQGIRDQELHPRGSQVMVHIGHAVRAALESFLPGLLATVAGQQESTDLTSHSACNRRASVQSLQLPEYDEAEREHDVDLTEAAVTSSASSDAECSDDSSADSDLEPAMPPLVLGERQRLPTARPAHPGRDLSSDNSDRDSDDGRKDADLRSSAAALLQSTYPDSISSGSVSSSLSPSSTLSASPMAIASSTPERPLDTRAAERMDAEDLDLLATLPKPDLSRLHLLRVCIEVLRECRDVDEVVGWVDLRVWRALGAWFINHPHNNLLHMSVYQLLSIVTLEAVRLRRARRMQQGPGSRAPQLSAKATKADRAGYRRPRKLHSTDCYARERSSLLAAEGGEYLSADAQSSGAPEPPALLVAKRRALRRRAVAEQMRREEASSCDNVLTYLVDQLRWIDKLVRRASSPNFDGAHGYISLILNTLRLAVQVDRRRCFSATAPLGKAASAPAVAQHAPAGAGGPESECSDSEAMLPDLAYHDPATRERLSEYPLYRLQRWEITLLYSPAFRGHLRALRRQALLTARKIVEFRLCDQSHKVILSESEGTGKRPVPFFSPQKVRPPQLLDNADLKKKQLQINVGLLLGGRCPAALLPSSSKASSSAGSAPASSTAAKSADNALQPIDEVGVNLDSLYARMLGFTEDLAGPLPPPPPPAVGGHGATKSDKAAATAAGAYLGAGADAASDEESEDRGHDNDHHGARARKCGGGGHSKAGSMQRKKSRPAAATPVGGLFEDLAPESATEAAEALCSALAGDGGAGSAASRHAPSGRARKKAVAASGSVRRRRARLQRRSSASSLKDAAGTQTEPGVAPSPGEAAAAAEPDTPLLPSADAAPPVAASLSHSMQSLDIEP</sequence>
<evidence type="ECO:0000313" key="2">
    <source>
        <dbReference type="Proteomes" id="UP001140234"/>
    </source>
</evidence>
<gene>
    <name evidence="1" type="ORF">IWQ57_001104</name>
</gene>